<organism evidence="1 2">
    <name type="scientific">Senna tora</name>
    <dbReference type="NCBI Taxonomy" id="362788"/>
    <lineage>
        <taxon>Eukaryota</taxon>
        <taxon>Viridiplantae</taxon>
        <taxon>Streptophyta</taxon>
        <taxon>Embryophyta</taxon>
        <taxon>Tracheophyta</taxon>
        <taxon>Spermatophyta</taxon>
        <taxon>Magnoliopsida</taxon>
        <taxon>eudicotyledons</taxon>
        <taxon>Gunneridae</taxon>
        <taxon>Pentapetalae</taxon>
        <taxon>rosids</taxon>
        <taxon>fabids</taxon>
        <taxon>Fabales</taxon>
        <taxon>Fabaceae</taxon>
        <taxon>Caesalpinioideae</taxon>
        <taxon>Cassia clade</taxon>
        <taxon>Senna</taxon>
    </lineage>
</organism>
<sequence>MSFFGSLSFQTFFNSFNHRLSSYPTRRVDLKMSTTNGAIEDMAPDEAWELIKRYALTRQHTSVRDIKAVKEVDLRGKDPLLVKVAHELALFSKKMESFNVQPQPQQLAMVAANRDRIGI</sequence>
<evidence type="ECO:0000313" key="1">
    <source>
        <dbReference type="EMBL" id="KAF7834660.1"/>
    </source>
</evidence>
<gene>
    <name evidence="1" type="ORF">G2W53_009519</name>
</gene>
<proteinExistence type="predicted"/>
<comment type="caution">
    <text evidence="1">The sequence shown here is derived from an EMBL/GenBank/DDBJ whole genome shotgun (WGS) entry which is preliminary data.</text>
</comment>
<protein>
    <submittedName>
        <fullName evidence="1">Transposon Ty3-G Gag-Pol polyprotein</fullName>
    </submittedName>
</protein>
<name>A0A835CA24_9FABA</name>
<reference evidence="1" key="1">
    <citation type="submission" date="2020-09" db="EMBL/GenBank/DDBJ databases">
        <title>Genome-Enabled Discovery of Anthraquinone Biosynthesis in Senna tora.</title>
        <authorList>
            <person name="Kang S.-H."/>
            <person name="Pandey R.P."/>
            <person name="Lee C.-M."/>
            <person name="Sim J.-S."/>
            <person name="Jeong J.-T."/>
            <person name="Choi B.-S."/>
            <person name="Jung M."/>
            <person name="Ginzburg D."/>
            <person name="Zhao K."/>
            <person name="Won S.Y."/>
            <person name="Oh T.-J."/>
            <person name="Yu Y."/>
            <person name="Kim N.-H."/>
            <person name="Lee O.R."/>
            <person name="Lee T.-H."/>
            <person name="Bashyal P."/>
            <person name="Kim T.-S."/>
            <person name="Lee W.-H."/>
            <person name="Kawkins C."/>
            <person name="Kim C.-K."/>
            <person name="Kim J.S."/>
            <person name="Ahn B.O."/>
            <person name="Rhee S.Y."/>
            <person name="Sohng J.K."/>
        </authorList>
    </citation>
    <scope>NUCLEOTIDE SEQUENCE</scope>
    <source>
        <tissue evidence="1">Leaf</tissue>
    </source>
</reference>
<dbReference type="EMBL" id="JAAIUW010000004">
    <property type="protein sequence ID" value="KAF7834660.1"/>
    <property type="molecule type" value="Genomic_DNA"/>
</dbReference>
<dbReference type="Proteomes" id="UP000634136">
    <property type="component" value="Unassembled WGS sequence"/>
</dbReference>
<keyword evidence="2" id="KW-1185">Reference proteome</keyword>
<accession>A0A835CA24</accession>
<dbReference type="AlphaFoldDB" id="A0A835CA24"/>
<evidence type="ECO:0000313" key="2">
    <source>
        <dbReference type="Proteomes" id="UP000634136"/>
    </source>
</evidence>